<proteinExistence type="predicted"/>
<dbReference type="Proteomes" id="UP000230233">
    <property type="component" value="Unassembled WGS sequence"/>
</dbReference>
<dbReference type="SMART" id="SM00256">
    <property type="entry name" value="FBOX"/>
    <property type="match status" value="1"/>
</dbReference>
<comment type="caution">
    <text evidence="2">The sequence shown here is derived from an EMBL/GenBank/DDBJ whole genome shotgun (WGS) entry which is preliminary data.</text>
</comment>
<dbReference type="PROSITE" id="PS50181">
    <property type="entry name" value="FBOX"/>
    <property type="match status" value="1"/>
</dbReference>
<dbReference type="GO" id="GO:0045087">
    <property type="term" value="P:innate immune response"/>
    <property type="evidence" value="ECO:0007669"/>
    <property type="project" value="TreeGrafter"/>
</dbReference>
<gene>
    <name evidence="2" type="ORF">B9Z55_026947</name>
</gene>
<dbReference type="AlphaFoldDB" id="A0A2G5SIA5"/>
<evidence type="ECO:0000313" key="3">
    <source>
        <dbReference type="Proteomes" id="UP000230233"/>
    </source>
</evidence>
<dbReference type="InterPro" id="IPR041426">
    <property type="entry name" value="Mos1_HTH"/>
</dbReference>
<dbReference type="PANTHER" id="PTHR23015:SF4">
    <property type="entry name" value="DUF38 DOMAIN-CONTAINING PROTEIN-RELATED"/>
    <property type="match status" value="1"/>
</dbReference>
<organism evidence="2 3">
    <name type="scientific">Caenorhabditis nigoni</name>
    <dbReference type="NCBI Taxonomy" id="1611254"/>
    <lineage>
        <taxon>Eukaryota</taxon>
        <taxon>Metazoa</taxon>
        <taxon>Ecdysozoa</taxon>
        <taxon>Nematoda</taxon>
        <taxon>Chromadorea</taxon>
        <taxon>Rhabditida</taxon>
        <taxon>Rhabditina</taxon>
        <taxon>Rhabditomorpha</taxon>
        <taxon>Rhabditoidea</taxon>
        <taxon>Rhabditidae</taxon>
        <taxon>Peloderinae</taxon>
        <taxon>Caenorhabditis</taxon>
    </lineage>
</organism>
<dbReference type="EMBL" id="PDUG01000007">
    <property type="protein sequence ID" value="PIC14747.1"/>
    <property type="molecule type" value="Genomic_DNA"/>
</dbReference>
<feature type="domain" description="F-box" evidence="1">
    <location>
        <begin position="72"/>
        <end position="119"/>
    </location>
</feature>
<evidence type="ECO:0000259" key="1">
    <source>
        <dbReference type="PROSITE" id="PS50181"/>
    </source>
</evidence>
<dbReference type="InterPro" id="IPR040161">
    <property type="entry name" value="FB224"/>
</dbReference>
<dbReference type="PANTHER" id="PTHR23015">
    <property type="entry name" value="UNCHARACTERIZED C.ELEGANS PROTEIN"/>
    <property type="match status" value="1"/>
</dbReference>
<dbReference type="Pfam" id="PF17906">
    <property type="entry name" value="HTH_48"/>
    <property type="match status" value="1"/>
</dbReference>
<dbReference type="InterPro" id="IPR002900">
    <property type="entry name" value="DUF38/FTH_CAE_spp"/>
</dbReference>
<name>A0A2G5SIA5_9PELO</name>
<reference evidence="3" key="1">
    <citation type="submission" date="2017-10" db="EMBL/GenBank/DDBJ databases">
        <title>Rapid genome shrinkage in a self-fertile nematode reveals novel sperm competition proteins.</title>
        <authorList>
            <person name="Yin D."/>
            <person name="Schwarz E.M."/>
            <person name="Thomas C.G."/>
            <person name="Felde R.L."/>
            <person name="Korf I.F."/>
            <person name="Cutter A.D."/>
            <person name="Schartner C.M."/>
            <person name="Ralston E.J."/>
            <person name="Meyer B.J."/>
            <person name="Haag E.S."/>
        </authorList>
    </citation>
    <scope>NUCLEOTIDE SEQUENCE [LARGE SCALE GENOMIC DNA]</scope>
    <source>
        <strain evidence="3">JU1422</strain>
    </source>
</reference>
<accession>A0A2G5SIA5</accession>
<keyword evidence="3" id="KW-1185">Reference proteome</keyword>
<evidence type="ECO:0000313" key="2">
    <source>
        <dbReference type="EMBL" id="PIC14747.1"/>
    </source>
</evidence>
<dbReference type="OrthoDB" id="3256413at2759"/>
<protein>
    <recommendedName>
        <fullName evidence="1">F-box domain-containing protein</fullName>
    </recommendedName>
</protein>
<dbReference type="Pfam" id="PF01827">
    <property type="entry name" value="FTH"/>
    <property type="match status" value="1"/>
</dbReference>
<sequence>MSSEILKENHHYLKACILYEVLQKKPIFDSYQNFCDTVGKDAMEYPDFEFWFYRFYDGNRDFDYDRSADPEPKTLMDMPVKLMYKIVGNLDPVERNVLRSVNRAVRDVAVSLSPVFEKMEIEFHENNFLAWKLDNDPKLYGKYKELKKFILPGFQVNHLRLITIGEVNLPDRPPVSLSPKSVDITAGYIHQMITLLSITKPGELESIRLESDFSMRMMDANGLKIFPRIFKTEQFKQAKHVDIDRFVTNYKLFLLNCRHLHSFKLRIFAHVPDKQFRVLRHIS</sequence>
<dbReference type="CDD" id="cd22150">
    <property type="entry name" value="F-box_CeFBXA-like"/>
    <property type="match status" value="1"/>
</dbReference>
<dbReference type="InterPro" id="IPR001810">
    <property type="entry name" value="F-box_dom"/>
</dbReference>